<protein>
    <submittedName>
        <fullName evidence="1">Spore germination protein GerPE</fullName>
    </submittedName>
</protein>
<organism evidence="1 2">
    <name type="scientific">Halobacillus yeomjeoni</name>
    <dbReference type="NCBI Taxonomy" id="311194"/>
    <lineage>
        <taxon>Bacteria</taxon>
        <taxon>Bacillati</taxon>
        <taxon>Bacillota</taxon>
        <taxon>Bacilli</taxon>
        <taxon>Bacillales</taxon>
        <taxon>Bacillaceae</taxon>
        <taxon>Halobacillus</taxon>
    </lineage>
</organism>
<proteinExistence type="predicted"/>
<evidence type="ECO:0000313" key="1">
    <source>
        <dbReference type="EMBL" id="MBH0228743.1"/>
    </source>
</evidence>
<dbReference type="EMBL" id="JADZSC010000001">
    <property type="protein sequence ID" value="MBH0228743.1"/>
    <property type="molecule type" value="Genomic_DNA"/>
</dbReference>
<dbReference type="RefSeq" id="WP_197315392.1">
    <property type="nucleotide sequence ID" value="NZ_JADZSC010000001.1"/>
</dbReference>
<reference evidence="1 2" key="1">
    <citation type="journal article" date="2005" name="Int. J. Syst. Evol. Microbiol.">
        <title>Halobacillus yeomjeoni sp. nov., isolated from a marine solar saltern in Korea.</title>
        <authorList>
            <person name="Yoon J.H."/>
            <person name="Kang S.J."/>
            <person name="Lee C.H."/>
            <person name="Oh H.W."/>
            <person name="Oh T.K."/>
        </authorList>
    </citation>
    <scope>NUCLEOTIDE SEQUENCE [LARGE SCALE GENOMIC DNA]</scope>
    <source>
        <strain evidence="1 2">KCTC 3957</strain>
    </source>
</reference>
<name>A0A931HSV3_9BACI</name>
<keyword evidence="2" id="KW-1185">Reference proteome</keyword>
<dbReference type="Pfam" id="PF10970">
    <property type="entry name" value="GerPE"/>
    <property type="match status" value="1"/>
</dbReference>
<dbReference type="InterPro" id="IPR024496">
    <property type="entry name" value="Spore_germ_GerPE"/>
</dbReference>
<sequence>MIKRMVYVNHIEVKSVTIGSVMEVGDVYRASPTSTVLAVQKEGEEYTTDTFNYEDYPIFSIPPSPPLHPIEISSFHYHNSPIIVDHVSVKGLSTAAVLQIGGIDHFDASSRTKHIRIINNEP</sequence>
<gene>
    <name evidence="1" type="ORF">H0267_00840</name>
</gene>
<comment type="caution">
    <text evidence="1">The sequence shown here is derived from an EMBL/GenBank/DDBJ whole genome shotgun (WGS) entry which is preliminary data.</text>
</comment>
<evidence type="ECO:0000313" key="2">
    <source>
        <dbReference type="Proteomes" id="UP000614490"/>
    </source>
</evidence>
<accession>A0A931HSV3</accession>
<dbReference type="Proteomes" id="UP000614490">
    <property type="component" value="Unassembled WGS sequence"/>
</dbReference>
<dbReference type="AlphaFoldDB" id="A0A931HSV3"/>